<name>A0ABX7NXJ7_9BACT</name>
<gene>
    <name evidence="1" type="ORF">JY651_01145</name>
</gene>
<proteinExistence type="predicted"/>
<organism evidence="1 2">
    <name type="scientific">Pyxidicoccus parkwayensis</name>
    <dbReference type="NCBI Taxonomy" id="2813578"/>
    <lineage>
        <taxon>Bacteria</taxon>
        <taxon>Pseudomonadati</taxon>
        <taxon>Myxococcota</taxon>
        <taxon>Myxococcia</taxon>
        <taxon>Myxococcales</taxon>
        <taxon>Cystobacterineae</taxon>
        <taxon>Myxococcaceae</taxon>
        <taxon>Pyxidicoccus</taxon>
    </lineage>
</organism>
<keyword evidence="2" id="KW-1185">Reference proteome</keyword>
<evidence type="ECO:0000313" key="2">
    <source>
        <dbReference type="Proteomes" id="UP000662747"/>
    </source>
</evidence>
<dbReference type="EMBL" id="CP071090">
    <property type="protein sequence ID" value="QSQ23622.1"/>
    <property type="molecule type" value="Genomic_DNA"/>
</dbReference>
<dbReference type="RefSeq" id="WP_206725194.1">
    <property type="nucleotide sequence ID" value="NZ_CP071090.1"/>
</dbReference>
<dbReference type="Proteomes" id="UP000662747">
    <property type="component" value="Chromosome"/>
</dbReference>
<reference evidence="1 2" key="1">
    <citation type="submission" date="2021-02" db="EMBL/GenBank/DDBJ databases">
        <title>De Novo genome assembly of isolated myxobacteria.</title>
        <authorList>
            <person name="Stevens D.C."/>
        </authorList>
    </citation>
    <scope>NUCLEOTIDE SEQUENCE [LARGE SCALE GENOMIC DNA]</scope>
    <source>
        <strain evidence="2">SCPEA02</strain>
    </source>
</reference>
<sequence>MPVDFTKEKHVRRLATALRRLLKQRSVLVLDIEWLLLRCQDTLAYEGNLRQASAEQLGKDVASFEEEFPGLLPET</sequence>
<evidence type="ECO:0000313" key="1">
    <source>
        <dbReference type="EMBL" id="QSQ23622.1"/>
    </source>
</evidence>
<protein>
    <submittedName>
        <fullName evidence="1">Uncharacterized protein</fullName>
    </submittedName>
</protein>
<accession>A0ABX7NXJ7</accession>